<comment type="caution">
    <text evidence="3">The sequence shown here is derived from an EMBL/GenBank/DDBJ whole genome shotgun (WGS) entry which is preliminary data.</text>
</comment>
<evidence type="ECO:0000256" key="1">
    <source>
        <dbReference type="SAM" id="MobiDB-lite"/>
    </source>
</evidence>
<gene>
    <name evidence="3" type="ORF">B0A52_07418</name>
</gene>
<keyword evidence="2" id="KW-1133">Transmembrane helix</keyword>
<keyword evidence="2" id="KW-0472">Membrane</keyword>
<proteinExistence type="predicted"/>
<dbReference type="Proteomes" id="UP000288859">
    <property type="component" value="Unassembled WGS sequence"/>
</dbReference>
<evidence type="ECO:0000313" key="4">
    <source>
        <dbReference type="Proteomes" id="UP000288859"/>
    </source>
</evidence>
<dbReference type="EMBL" id="NAJM01000038">
    <property type="protein sequence ID" value="RVX68418.1"/>
    <property type="molecule type" value="Genomic_DNA"/>
</dbReference>
<evidence type="ECO:0000313" key="3">
    <source>
        <dbReference type="EMBL" id="RVX68418.1"/>
    </source>
</evidence>
<dbReference type="AlphaFoldDB" id="A0A438MZB8"/>
<feature type="transmembrane region" description="Helical" evidence="2">
    <location>
        <begin position="15"/>
        <end position="38"/>
    </location>
</feature>
<protein>
    <submittedName>
        <fullName evidence="3">Uncharacterized protein</fullName>
    </submittedName>
</protein>
<accession>A0A438MZB8</accession>
<feature type="region of interest" description="Disordered" evidence="1">
    <location>
        <begin position="184"/>
        <end position="235"/>
    </location>
</feature>
<name>A0A438MZB8_EXOME</name>
<dbReference type="OrthoDB" id="10346538at2759"/>
<dbReference type="PROSITE" id="PS51257">
    <property type="entry name" value="PROKAR_LIPOPROTEIN"/>
    <property type="match status" value="1"/>
</dbReference>
<dbReference type="VEuPathDB" id="FungiDB:PV10_06768"/>
<organism evidence="3 4">
    <name type="scientific">Exophiala mesophila</name>
    <name type="common">Black yeast-like fungus</name>
    <dbReference type="NCBI Taxonomy" id="212818"/>
    <lineage>
        <taxon>Eukaryota</taxon>
        <taxon>Fungi</taxon>
        <taxon>Dikarya</taxon>
        <taxon>Ascomycota</taxon>
        <taxon>Pezizomycotina</taxon>
        <taxon>Eurotiomycetes</taxon>
        <taxon>Chaetothyriomycetidae</taxon>
        <taxon>Chaetothyriales</taxon>
        <taxon>Herpotrichiellaceae</taxon>
        <taxon>Exophiala</taxon>
    </lineage>
</organism>
<keyword evidence="2" id="KW-0812">Transmembrane</keyword>
<feature type="compositionally biased region" description="Basic and acidic residues" evidence="1">
    <location>
        <begin position="204"/>
        <end position="235"/>
    </location>
</feature>
<evidence type="ECO:0000256" key="2">
    <source>
        <dbReference type="SAM" id="Phobius"/>
    </source>
</evidence>
<reference evidence="3 4" key="1">
    <citation type="submission" date="2017-03" db="EMBL/GenBank/DDBJ databases">
        <title>Genomes of endolithic fungi from Antarctica.</title>
        <authorList>
            <person name="Coleine C."/>
            <person name="Masonjones S."/>
            <person name="Stajich J.E."/>
        </authorList>
    </citation>
    <scope>NUCLEOTIDE SEQUENCE [LARGE SCALE GENOMIC DNA]</scope>
    <source>
        <strain evidence="3 4">CCFEE 6314</strain>
    </source>
</reference>
<sequence length="235" mass="25578">MSDIINRSNPPDYKLFGIVTGAIAVIAVTAAVIGCLTAKLCKRRRQKQIDKVLAQQAASHDADAAANANTTAGTSISTGSSLAQTVVAQLDEEDATIKRRTEGLIARNAFIGREEEWYQKRARAKQRKETELPVRLGDLLRWAKRTLSGEDINPHQAGIPEKTGHVDTPLEAKMSPTLRQSRVAAVDTSTSYEDPQQVLIDLEAQAHKPDWTKQKEEGGAMGREGGHDGGMKGRQ</sequence>